<dbReference type="EMBL" id="JAPJUH010000002">
    <property type="protein sequence ID" value="MCX3264916.1"/>
    <property type="molecule type" value="Genomic_DNA"/>
</dbReference>
<keyword evidence="2" id="KW-1185">Reference proteome</keyword>
<organism evidence="1 2">
    <name type="scientific">Pedobacter agri</name>
    <dbReference type="NCBI Taxonomy" id="454586"/>
    <lineage>
        <taxon>Bacteria</taxon>
        <taxon>Pseudomonadati</taxon>
        <taxon>Bacteroidota</taxon>
        <taxon>Sphingobacteriia</taxon>
        <taxon>Sphingobacteriales</taxon>
        <taxon>Sphingobacteriaceae</taxon>
        <taxon>Pedobacter</taxon>
    </lineage>
</organism>
<dbReference type="GO" id="GO:0005509">
    <property type="term" value="F:calcium ion binding"/>
    <property type="evidence" value="ECO:0007669"/>
    <property type="project" value="InterPro"/>
</dbReference>
<dbReference type="Proteomes" id="UP001142592">
    <property type="component" value="Unassembled WGS sequence"/>
</dbReference>
<dbReference type="GO" id="GO:0016020">
    <property type="term" value="C:membrane"/>
    <property type="evidence" value="ECO:0007669"/>
    <property type="project" value="InterPro"/>
</dbReference>
<evidence type="ECO:0000313" key="2">
    <source>
        <dbReference type="Proteomes" id="UP001142592"/>
    </source>
</evidence>
<sequence>MEMLKNYTKLLLIAGLIVSFSSCKKDVESPMNNIDIGLPANSSVVYGNDQEIVLPSNVAGASDVQVSFEFSQVPNIQLGNSGSLHDKLKRALSFDKTSGKIKIQSAALYPNDAISSLNGSKIPSSYKVDVIANSKSAGFQGRQTIDFKITPAKLNIKGLDNQAAIPFAYILYGDAANFDLEASGNIMQDINWDIENKSTIGTDVSVVNSQLRFMTGAGDPAKKTEKSYDVIPVLKKDGFTVATRSFRVFFIPQIKFFYGTYYSDLDLTLLFNNIHIALSNGYVSAVPTLFPEKYKSTFSIVSIEKDGKSFTAPTGVFSINEKTGSITVTKNTSLTAGAYKFTVKAVTTTGLEFSTTLTLNMSQG</sequence>
<dbReference type="SUPFAM" id="SSF49313">
    <property type="entry name" value="Cadherin-like"/>
    <property type="match status" value="1"/>
</dbReference>
<protein>
    <submittedName>
        <fullName evidence="1">Uncharacterized protein</fullName>
    </submittedName>
</protein>
<name>A0A9X3DCZ9_9SPHI</name>
<proteinExistence type="predicted"/>
<accession>A0A9X3DCZ9</accession>
<dbReference type="InterPro" id="IPR015919">
    <property type="entry name" value="Cadherin-like_sf"/>
</dbReference>
<evidence type="ECO:0000313" key="1">
    <source>
        <dbReference type="EMBL" id="MCX3264916.1"/>
    </source>
</evidence>
<gene>
    <name evidence="1" type="ORF">OQZ29_09180</name>
</gene>
<reference evidence="1" key="1">
    <citation type="submission" date="2022-11" db="EMBL/GenBank/DDBJ databases">
        <authorList>
            <person name="Graham C."/>
            <person name="Newman J.D."/>
        </authorList>
    </citation>
    <scope>NUCLEOTIDE SEQUENCE</scope>
    <source>
        <strain evidence="1">DSM 19486</strain>
    </source>
</reference>
<comment type="caution">
    <text evidence="1">The sequence shown here is derived from an EMBL/GenBank/DDBJ whole genome shotgun (WGS) entry which is preliminary data.</text>
</comment>
<dbReference type="PROSITE" id="PS51257">
    <property type="entry name" value="PROKAR_LIPOPROTEIN"/>
    <property type="match status" value="1"/>
</dbReference>
<dbReference type="Gene3D" id="2.60.40.2710">
    <property type="match status" value="1"/>
</dbReference>
<dbReference type="AlphaFoldDB" id="A0A9X3DCZ9"/>